<dbReference type="PANTHER" id="PTHR43293">
    <property type="entry name" value="ACETATE COA-TRANSFERASE YDIF"/>
    <property type="match status" value="1"/>
</dbReference>
<dbReference type="PIRSF" id="PIRSF000858">
    <property type="entry name" value="SCOT-t"/>
    <property type="match status" value="1"/>
</dbReference>
<protein>
    <recommendedName>
        <fullName evidence="2">Acetate CoA-transferase YdiF</fullName>
        <ecNumber evidence="2">2.8.3.8</ecNumber>
    </recommendedName>
</protein>
<evidence type="ECO:0000313" key="3">
    <source>
        <dbReference type="EMBL" id="MBV4521205.1"/>
    </source>
</evidence>
<evidence type="ECO:0000256" key="2">
    <source>
        <dbReference type="PIRNR" id="PIRNR000858"/>
    </source>
</evidence>
<name>A0ABS6QQL6_9PSED</name>
<accession>A0ABS6QQL6</accession>
<dbReference type="Proteomes" id="UP001049200">
    <property type="component" value="Unassembled WGS sequence"/>
</dbReference>
<dbReference type="Pfam" id="PF01144">
    <property type="entry name" value="CoA_trans"/>
    <property type="match status" value="1"/>
</dbReference>
<sequence length="503" mass="53529">MRRRCSSAADVATGIADGATVAICGSGTLLEPDALLSAIEHSFLTTGHPRDLTIVHALGIGDGQGSGLERLAHKGLVRKVIGGHWSWSAKMQRLARDNEIAAYTLPAGVIMSLMREIGAGRPGLITHIGLGTFADPQVNGGRCNESAVETIVERIEIDGQPYLRYKPFKVDVALVRGSVADPSGNITLVHEAADLDAYALALAAHNSGGKVHVQVRELSETPFVPARMVRIPGVLVDQVVHVPDQRQCLAADYDPQISGECLPTSDAVEAPLAEDIRRIIAQRAADEFKPGMSLNFGFGIPAGIPSLLAERGLQDQYWGTIEQGIHNGRMMDGAMFGAARYPQAIVTSLDQFDFYSGGGVDLAFLGMGEMDQYGNVNVSSLGGRLVGPGGFVDITQGARKVVFCGAFEAKGLQVARHGTELEIARVGEVPKLVAQVSHITFSGPQALLSGKEVLYVTERAVFRLVEGGVELIEVAQGVDVQRDVLDRMAFMPLLGEPQVAALK</sequence>
<proteinExistence type="inferred from homology"/>
<comment type="catalytic activity">
    <reaction evidence="2">
        <text>an acyl-CoA + acetate = a carboxylate + acetyl-CoA</text>
        <dbReference type="Rhea" id="RHEA:13381"/>
        <dbReference type="ChEBI" id="CHEBI:29067"/>
        <dbReference type="ChEBI" id="CHEBI:30089"/>
        <dbReference type="ChEBI" id="CHEBI:57288"/>
        <dbReference type="ChEBI" id="CHEBI:58342"/>
        <dbReference type="EC" id="2.8.3.8"/>
    </reaction>
</comment>
<dbReference type="GO" id="GO:0016740">
    <property type="term" value="F:transferase activity"/>
    <property type="evidence" value="ECO:0007669"/>
    <property type="project" value="UniProtKB-KW"/>
</dbReference>
<dbReference type="InterPro" id="IPR004165">
    <property type="entry name" value="CoA_trans_fam_I"/>
</dbReference>
<gene>
    <name evidence="3" type="ORF">KVG88_14155</name>
</gene>
<evidence type="ECO:0000256" key="1">
    <source>
        <dbReference type="ARBA" id="ARBA00022679"/>
    </source>
</evidence>
<reference evidence="3" key="1">
    <citation type="submission" date="2021-06" db="EMBL/GenBank/DDBJ databases">
        <title>Updating the genus Pseudomonas: Description of 43 new species and partition of the Pseudomonas putida group.</title>
        <authorList>
            <person name="Girard L."/>
            <person name="Lood C."/>
            <person name="Vandamme P."/>
            <person name="Rokni-Zadeh H."/>
            <person name="Van Noort V."/>
            <person name="Hofte M."/>
            <person name="Lavigne R."/>
            <person name="De Mot R."/>
        </authorList>
    </citation>
    <scope>NUCLEOTIDE SEQUENCE</scope>
    <source>
        <strain evidence="3">SWRI74</strain>
    </source>
</reference>
<dbReference type="EC" id="2.8.3.8" evidence="2"/>
<dbReference type="SMART" id="SM00882">
    <property type="entry name" value="CoA_trans"/>
    <property type="match status" value="2"/>
</dbReference>
<comment type="function">
    <text evidence="2">CoA transferase having broad substrate specificity for short-chain acyl-CoA thioesters with the activity decreasing when the length of the carboxylic acid chain exceeds four carbons.</text>
</comment>
<evidence type="ECO:0000313" key="4">
    <source>
        <dbReference type="Proteomes" id="UP001049200"/>
    </source>
</evidence>
<dbReference type="PANTHER" id="PTHR43293:SF1">
    <property type="entry name" value="ACETATE COA-TRANSFERASE YDIF"/>
    <property type="match status" value="1"/>
</dbReference>
<comment type="caution">
    <text evidence="3">The sequence shown here is derived from an EMBL/GenBank/DDBJ whole genome shotgun (WGS) entry which is preliminary data.</text>
</comment>
<dbReference type="EMBL" id="JAHSTU010000003">
    <property type="protein sequence ID" value="MBV4521205.1"/>
    <property type="molecule type" value="Genomic_DNA"/>
</dbReference>
<dbReference type="RefSeq" id="WP_217871816.1">
    <property type="nucleotide sequence ID" value="NZ_JAHSTU010000003.1"/>
</dbReference>
<keyword evidence="1 2" id="KW-0808">Transferase</keyword>
<organism evidence="3 4">
    <name type="scientific">Pseudomonas azerbaijanoccidentalis</name>
    <dbReference type="NCBI Taxonomy" id="2842347"/>
    <lineage>
        <taxon>Bacteria</taxon>
        <taxon>Pseudomonadati</taxon>
        <taxon>Pseudomonadota</taxon>
        <taxon>Gammaproteobacteria</taxon>
        <taxon>Pseudomonadales</taxon>
        <taxon>Pseudomonadaceae</taxon>
        <taxon>Pseudomonas</taxon>
    </lineage>
</organism>
<dbReference type="InterPro" id="IPR014388">
    <property type="entry name" value="3-oxoacid_CoA-transferase"/>
</dbReference>
<comment type="similarity">
    <text evidence="2">Belongs to the 3-oxoacid CoA-transferase family.</text>
</comment>
<keyword evidence="4" id="KW-1185">Reference proteome</keyword>